<protein>
    <recommendedName>
        <fullName evidence="1">UspA domain-containing protein</fullName>
    </recommendedName>
</protein>
<dbReference type="AlphaFoldDB" id="A9NLL6"/>
<dbReference type="PANTHER" id="PTHR31964">
    <property type="entry name" value="ADENINE NUCLEOTIDE ALPHA HYDROLASES-LIKE SUPERFAMILY PROTEIN"/>
    <property type="match status" value="1"/>
</dbReference>
<dbReference type="EMBL" id="EF082151">
    <property type="protein sequence ID" value="ABK21527.1"/>
    <property type="molecule type" value="mRNA"/>
</dbReference>
<dbReference type="InterPro" id="IPR014729">
    <property type="entry name" value="Rossmann-like_a/b/a_fold"/>
</dbReference>
<proteinExistence type="evidence at transcript level"/>
<name>A9NLL6_PICSI</name>
<dbReference type="Gene3D" id="3.40.50.620">
    <property type="entry name" value="HUPs"/>
    <property type="match status" value="1"/>
</dbReference>
<organism evidence="2">
    <name type="scientific">Picea sitchensis</name>
    <name type="common">Sitka spruce</name>
    <name type="synonym">Pinus sitchensis</name>
    <dbReference type="NCBI Taxonomy" id="3332"/>
    <lineage>
        <taxon>Eukaryota</taxon>
        <taxon>Viridiplantae</taxon>
        <taxon>Streptophyta</taxon>
        <taxon>Embryophyta</taxon>
        <taxon>Tracheophyta</taxon>
        <taxon>Spermatophyta</taxon>
        <taxon>Pinopsida</taxon>
        <taxon>Pinidae</taxon>
        <taxon>Conifers I</taxon>
        <taxon>Pinales</taxon>
        <taxon>Pinaceae</taxon>
        <taxon>Picea</taxon>
    </lineage>
</organism>
<sequence length="177" mass="19146">MTTEVKKILVAVDESEYSKYALEWILTNLSLHANFTTLFTQSESGGADHGVISFYVMHVQPLPNISTAGIGNPSAIAFGGTPPELVESIVNHQKKISEALLGRAKEICAQKNVNAKIVMEIGDPKEAICDAVEKMKVDLLIIGSHGYGMVKRALLGSVSNYCVQHAKCPVLVVRKPL</sequence>
<accession>A9NLL6</accession>
<feature type="domain" description="UspA" evidence="1">
    <location>
        <begin position="93"/>
        <end position="174"/>
    </location>
</feature>
<dbReference type="InterPro" id="IPR006015">
    <property type="entry name" value="Universal_stress_UspA"/>
</dbReference>
<evidence type="ECO:0000259" key="1">
    <source>
        <dbReference type="Pfam" id="PF00582"/>
    </source>
</evidence>
<reference evidence="2" key="1">
    <citation type="journal article" date="2008" name="BMC Genomics">
        <title>A conifer genomics resource of 200,000 spruce (Picea spp.) ESTs and 6,464 high-quality, sequence-finished full-length cDNAs for Sitka spruce (Picea sitchensis).</title>
        <authorList>
            <person name="Ralph S.G."/>
            <person name="Chun H.J."/>
            <person name="Kolosova N."/>
            <person name="Cooper D."/>
            <person name="Oddy C."/>
            <person name="Ritland C.E."/>
            <person name="Kirkpatrick R."/>
            <person name="Moore R."/>
            <person name="Barber S."/>
            <person name="Holt R.A."/>
            <person name="Jones S.J."/>
            <person name="Marra M.A."/>
            <person name="Douglas C.J."/>
            <person name="Ritland K."/>
            <person name="Bohlmann J."/>
        </authorList>
    </citation>
    <scope>NUCLEOTIDE SEQUENCE</scope>
    <source>
        <tissue evidence="2">Bark</tissue>
    </source>
</reference>
<dbReference type="PRINTS" id="PR01438">
    <property type="entry name" value="UNVRSLSTRESS"/>
</dbReference>
<evidence type="ECO:0000313" key="2">
    <source>
        <dbReference type="EMBL" id="ABK21527.1"/>
    </source>
</evidence>
<dbReference type="Pfam" id="PF00582">
    <property type="entry name" value="Usp"/>
    <property type="match status" value="1"/>
</dbReference>
<dbReference type="CDD" id="cd23659">
    <property type="entry name" value="USP_At3g01520-like"/>
    <property type="match status" value="1"/>
</dbReference>
<dbReference type="InterPro" id="IPR006016">
    <property type="entry name" value="UspA"/>
</dbReference>
<dbReference type="OMA" id="CVHNANC"/>
<dbReference type="PANTHER" id="PTHR31964:SF113">
    <property type="entry name" value="USPA DOMAIN-CONTAINING PROTEIN"/>
    <property type="match status" value="1"/>
</dbReference>
<dbReference type="SUPFAM" id="SSF52402">
    <property type="entry name" value="Adenine nucleotide alpha hydrolases-like"/>
    <property type="match status" value="1"/>
</dbReference>